<sequence>MSVYFISDLHLKPERPDLSRAFSSFLSHTAQGADALYLLGDIFDAWIGDDAPVPGIEPLVAQLKQLSDGGCKIYFQHGNRDFLVGSDFTDRIGAELLPEQTVHTLPIGKALILHGDQLCTDDQEYMQFRAMVRNPAWQQQILSKPIDERIALAKQLRATSQERTAEKDDYITDVNADEVNKQLNKADVTLMIHGHTHRPAIHTFDTQGHEATRIVLGDWDTQGWYLKVDHDNYQLISFDIADAP</sequence>
<dbReference type="Gene3D" id="3.60.21.10">
    <property type="match status" value="1"/>
</dbReference>
<accession>A0ABU9TU81</accession>
<evidence type="ECO:0000256" key="4">
    <source>
        <dbReference type="ARBA" id="ARBA00022556"/>
    </source>
</evidence>
<dbReference type="HAMAP" id="MF_00575">
    <property type="entry name" value="LpxH"/>
    <property type="match status" value="1"/>
</dbReference>
<evidence type="ECO:0000313" key="12">
    <source>
        <dbReference type="EMBL" id="MEM5537275.1"/>
    </source>
</evidence>
<comment type="similarity">
    <text evidence="10">Belongs to the LpxH family.</text>
</comment>
<feature type="binding site" evidence="10">
    <location>
        <begin position="79"/>
        <end position="80"/>
    </location>
    <ligand>
        <name>substrate</name>
    </ligand>
</feature>
<keyword evidence="1 10" id="KW-1003">Cell membrane</keyword>
<feature type="binding site" evidence="10">
    <location>
        <position position="41"/>
    </location>
    <ligand>
        <name>Mn(2+)</name>
        <dbReference type="ChEBI" id="CHEBI:29035"/>
        <label>2</label>
    </ligand>
</feature>
<keyword evidence="8 10" id="KW-0472">Membrane</keyword>
<evidence type="ECO:0000256" key="7">
    <source>
        <dbReference type="ARBA" id="ARBA00023098"/>
    </source>
</evidence>
<dbReference type="EMBL" id="JBBMRA010000012">
    <property type="protein sequence ID" value="MEM5537275.1"/>
    <property type="molecule type" value="Genomic_DNA"/>
</dbReference>
<feature type="binding site" evidence="10">
    <location>
        <position position="122"/>
    </location>
    <ligand>
        <name>substrate</name>
    </ligand>
</feature>
<feature type="binding site" evidence="10">
    <location>
        <position position="195"/>
    </location>
    <ligand>
        <name>substrate</name>
    </ligand>
</feature>
<evidence type="ECO:0000256" key="1">
    <source>
        <dbReference type="ARBA" id="ARBA00022475"/>
    </source>
</evidence>
<gene>
    <name evidence="10" type="primary">lpxH</name>
    <name evidence="12" type="ORF">WNY58_12840</name>
</gene>
<feature type="binding site" evidence="10">
    <location>
        <position position="160"/>
    </location>
    <ligand>
        <name>substrate</name>
    </ligand>
</feature>
<feature type="binding site" evidence="10">
    <location>
        <position position="41"/>
    </location>
    <ligand>
        <name>Mn(2+)</name>
        <dbReference type="ChEBI" id="CHEBI:29035"/>
        <label>1</label>
    </ligand>
</feature>
<feature type="binding site" evidence="10">
    <location>
        <position position="114"/>
    </location>
    <ligand>
        <name>Mn(2+)</name>
        <dbReference type="ChEBI" id="CHEBI:29035"/>
        <label>2</label>
    </ligand>
</feature>
<evidence type="ECO:0000256" key="8">
    <source>
        <dbReference type="ARBA" id="ARBA00023136"/>
    </source>
</evidence>
<dbReference type="PANTHER" id="PTHR34990">
    <property type="entry name" value="UDP-2,3-DIACYLGLUCOSAMINE HYDROLASE-RELATED"/>
    <property type="match status" value="1"/>
</dbReference>
<dbReference type="Pfam" id="PF00149">
    <property type="entry name" value="Metallophos"/>
    <property type="match status" value="1"/>
</dbReference>
<evidence type="ECO:0000313" key="13">
    <source>
        <dbReference type="Proteomes" id="UP001449225"/>
    </source>
</evidence>
<keyword evidence="4 10" id="KW-0441">Lipid A biosynthesis</keyword>
<dbReference type="Proteomes" id="UP001449225">
    <property type="component" value="Unassembled WGS sequence"/>
</dbReference>
<organism evidence="12 13">
    <name type="scientific">Neptuniibacter pectenicola</name>
    <dbReference type="NCBI Taxonomy" id="1806669"/>
    <lineage>
        <taxon>Bacteria</taxon>
        <taxon>Pseudomonadati</taxon>
        <taxon>Pseudomonadota</taxon>
        <taxon>Gammaproteobacteria</taxon>
        <taxon>Oceanospirillales</taxon>
        <taxon>Oceanospirillaceae</taxon>
        <taxon>Neptuniibacter</taxon>
    </lineage>
</organism>
<feature type="binding site" evidence="10">
    <location>
        <position position="167"/>
    </location>
    <ligand>
        <name>substrate</name>
    </ligand>
</feature>
<dbReference type="CDD" id="cd07398">
    <property type="entry name" value="MPP_YbbF-LpxH"/>
    <property type="match status" value="1"/>
</dbReference>
<evidence type="ECO:0000256" key="6">
    <source>
        <dbReference type="ARBA" id="ARBA00022801"/>
    </source>
</evidence>
<comment type="subcellular location">
    <subcellularLocation>
        <location evidence="10">Cell inner membrane</location>
        <topology evidence="10">Peripheral membrane protein</topology>
        <orientation evidence="10">Cytoplasmic side</orientation>
    </subcellularLocation>
</comment>
<dbReference type="NCBIfam" id="TIGR01854">
    <property type="entry name" value="lipid_A_lpxH"/>
    <property type="match status" value="1"/>
</dbReference>
<dbReference type="SUPFAM" id="SSF56300">
    <property type="entry name" value="Metallo-dependent phosphatases"/>
    <property type="match status" value="1"/>
</dbReference>
<comment type="pathway">
    <text evidence="10">Glycolipid biosynthesis; lipid IV(A) biosynthesis; lipid IV(A) from (3R)-3-hydroxytetradecanoyl-[acyl-carrier-protein] and UDP-N-acetyl-alpha-D-glucosamine: step 4/6.</text>
</comment>
<dbReference type="PANTHER" id="PTHR34990:SF1">
    <property type="entry name" value="UDP-2,3-DIACYLGLUCOSAMINE HYDROLASE"/>
    <property type="match status" value="1"/>
</dbReference>
<dbReference type="InterPro" id="IPR043461">
    <property type="entry name" value="LpxH-like"/>
</dbReference>
<comment type="function">
    <text evidence="10">Hydrolyzes the pyrophosphate bond of UDP-2,3-diacylglucosamine to yield 2,3-diacylglucosamine 1-phosphate (lipid X) and UMP by catalyzing the attack of water at the alpha-P atom. Involved in the biosynthesis of lipid A, a phosphorylated glycolipid that anchors the lipopolysaccharide to the outer membrane of the cell.</text>
</comment>
<feature type="binding site" evidence="10">
    <location>
        <position position="195"/>
    </location>
    <ligand>
        <name>Mn(2+)</name>
        <dbReference type="ChEBI" id="CHEBI:29035"/>
        <label>2</label>
    </ligand>
</feature>
<keyword evidence="2 10" id="KW-0444">Lipid biosynthesis</keyword>
<feature type="binding site" evidence="10">
    <location>
        <position position="197"/>
    </location>
    <ligand>
        <name>Mn(2+)</name>
        <dbReference type="ChEBI" id="CHEBI:29035"/>
        <label>1</label>
    </ligand>
</feature>
<evidence type="ECO:0000256" key="9">
    <source>
        <dbReference type="ARBA" id="ARBA00023211"/>
    </source>
</evidence>
<dbReference type="InterPro" id="IPR010138">
    <property type="entry name" value="UDP-diacylglucosamine_Hdrlase"/>
</dbReference>
<feature type="binding site" evidence="10">
    <location>
        <position position="79"/>
    </location>
    <ligand>
        <name>Mn(2+)</name>
        <dbReference type="ChEBI" id="CHEBI:29035"/>
        <label>2</label>
    </ligand>
</feature>
<name>A0ABU9TU81_9GAMM</name>
<evidence type="ECO:0000256" key="2">
    <source>
        <dbReference type="ARBA" id="ARBA00022516"/>
    </source>
</evidence>
<keyword evidence="3 10" id="KW-0997">Cell inner membrane</keyword>
<keyword evidence="9 10" id="KW-0464">Manganese</keyword>
<keyword evidence="13" id="KW-1185">Reference proteome</keyword>
<comment type="catalytic activity">
    <reaction evidence="10">
        <text>UDP-2-N,3-O-bis[(3R)-3-hydroxytetradecanoyl]-alpha-D-glucosamine + H2O = 2-N,3-O-bis[(3R)-3-hydroxytetradecanoyl]-alpha-D-glucosaminyl 1-phosphate + UMP + 2 H(+)</text>
        <dbReference type="Rhea" id="RHEA:25213"/>
        <dbReference type="ChEBI" id="CHEBI:15377"/>
        <dbReference type="ChEBI" id="CHEBI:15378"/>
        <dbReference type="ChEBI" id="CHEBI:57865"/>
        <dbReference type="ChEBI" id="CHEBI:57957"/>
        <dbReference type="ChEBI" id="CHEBI:78847"/>
        <dbReference type="EC" id="3.6.1.54"/>
    </reaction>
</comment>
<proteinExistence type="inferred from homology"/>
<keyword evidence="6 10" id="KW-0378">Hydrolase</keyword>
<comment type="cofactor">
    <cofactor evidence="10">
        <name>Mn(2+)</name>
        <dbReference type="ChEBI" id="CHEBI:29035"/>
    </cofactor>
    <text evidence="10">Binds 2 Mn(2+) ions per subunit in a binuclear metal center.</text>
</comment>
<comment type="caution">
    <text evidence="12">The sequence shown here is derived from an EMBL/GenBank/DDBJ whole genome shotgun (WGS) entry which is preliminary data.</text>
</comment>
<reference evidence="12 13" key="1">
    <citation type="submission" date="2024-03" db="EMBL/GenBank/DDBJ databases">
        <title>Community enrichment and isolation of bacterial strains for fucoidan degradation.</title>
        <authorList>
            <person name="Sichert A."/>
        </authorList>
    </citation>
    <scope>NUCLEOTIDE SEQUENCE [LARGE SCALE GENOMIC DNA]</scope>
    <source>
        <strain evidence="12 13">AS76</strain>
    </source>
</reference>
<dbReference type="NCBIfam" id="NF003743">
    <property type="entry name" value="PRK05340.1"/>
    <property type="match status" value="1"/>
</dbReference>
<keyword evidence="5 10" id="KW-0479">Metal-binding</keyword>
<dbReference type="GO" id="GO:0016787">
    <property type="term" value="F:hydrolase activity"/>
    <property type="evidence" value="ECO:0007669"/>
    <property type="project" value="UniProtKB-KW"/>
</dbReference>
<keyword evidence="7 10" id="KW-0443">Lipid metabolism</keyword>
<feature type="binding site" evidence="10">
    <location>
        <position position="164"/>
    </location>
    <ligand>
        <name>substrate</name>
    </ligand>
</feature>
<dbReference type="InterPro" id="IPR004843">
    <property type="entry name" value="Calcineurin-like_PHP"/>
</dbReference>
<feature type="domain" description="Calcineurin-like phosphoesterase" evidence="11">
    <location>
        <begin position="1"/>
        <end position="199"/>
    </location>
</feature>
<dbReference type="EC" id="3.6.1.54" evidence="10"/>
<feature type="binding site" evidence="10">
    <location>
        <position position="8"/>
    </location>
    <ligand>
        <name>Mn(2+)</name>
        <dbReference type="ChEBI" id="CHEBI:29035"/>
        <label>1</label>
    </ligand>
</feature>
<protein>
    <recommendedName>
        <fullName evidence="10">UDP-2,3-diacylglucosamine hydrolase</fullName>
        <ecNumber evidence="10">3.6.1.54</ecNumber>
    </recommendedName>
    <alternativeName>
        <fullName evidence="10">UDP-2,3-diacylglucosamine diphosphatase</fullName>
    </alternativeName>
</protein>
<evidence type="ECO:0000256" key="3">
    <source>
        <dbReference type="ARBA" id="ARBA00022519"/>
    </source>
</evidence>
<evidence type="ECO:0000256" key="10">
    <source>
        <dbReference type="HAMAP-Rule" id="MF_00575"/>
    </source>
</evidence>
<evidence type="ECO:0000256" key="5">
    <source>
        <dbReference type="ARBA" id="ARBA00022723"/>
    </source>
</evidence>
<feature type="binding site" evidence="10">
    <location>
        <position position="10"/>
    </location>
    <ligand>
        <name>Mn(2+)</name>
        <dbReference type="ChEBI" id="CHEBI:29035"/>
        <label>1</label>
    </ligand>
</feature>
<dbReference type="RefSeq" id="WP_339892545.1">
    <property type="nucleotide sequence ID" value="NZ_CAXBCE010000057.1"/>
</dbReference>
<dbReference type="InterPro" id="IPR029052">
    <property type="entry name" value="Metallo-depent_PP-like"/>
</dbReference>
<evidence type="ECO:0000259" key="11">
    <source>
        <dbReference type="Pfam" id="PF00149"/>
    </source>
</evidence>